<dbReference type="InterPro" id="IPR050722">
    <property type="entry name" value="Pyruvate:ferred/Flavod_OxRd"/>
</dbReference>
<feature type="binding site" evidence="12">
    <location>
        <position position="752"/>
    </location>
    <ligand>
        <name>[4Fe-4S] cluster</name>
        <dbReference type="ChEBI" id="CHEBI:49883"/>
        <label>2</label>
    </ligand>
</feature>
<feature type="binding site" evidence="12">
    <location>
        <position position="703"/>
    </location>
    <ligand>
        <name>[4Fe-4S] cluster</name>
        <dbReference type="ChEBI" id="CHEBI:49883"/>
        <label>2</label>
    </ligand>
</feature>
<feature type="binding site" evidence="12">
    <location>
        <position position="693"/>
    </location>
    <ligand>
        <name>[4Fe-4S] cluster</name>
        <dbReference type="ChEBI" id="CHEBI:49883"/>
        <label>1</label>
    </ligand>
</feature>
<feature type="binding site" evidence="12">
    <location>
        <position position="846"/>
    </location>
    <ligand>
        <name>[4Fe-4S] cluster</name>
        <dbReference type="ChEBI" id="CHEBI:49883"/>
        <label>3</label>
    </ligand>
</feature>
<dbReference type="InterPro" id="IPR019752">
    <property type="entry name" value="Pyrv/ketoisovalerate_OxRed_cat"/>
</dbReference>
<feature type="binding site" evidence="12">
    <location>
        <position position="755"/>
    </location>
    <ligand>
        <name>[4Fe-4S] cluster</name>
        <dbReference type="ChEBI" id="CHEBI:49883"/>
        <label>2</label>
    </ligand>
</feature>
<feature type="binding site" evidence="12">
    <location>
        <position position="759"/>
    </location>
    <ligand>
        <name>[4Fe-4S] cluster</name>
        <dbReference type="ChEBI" id="CHEBI:49883"/>
        <label>1</label>
    </ligand>
</feature>
<keyword evidence="7 12" id="KW-0408">Iron</keyword>
<dbReference type="EMBL" id="AP024233">
    <property type="protein sequence ID" value="BCO09662.1"/>
    <property type="molecule type" value="Genomic_DNA"/>
</dbReference>
<dbReference type="Gene3D" id="3.40.920.10">
    <property type="entry name" value="Pyruvate-ferredoxin oxidoreductase, PFOR, domain III"/>
    <property type="match status" value="1"/>
</dbReference>
<comment type="catalytic activity">
    <reaction evidence="9">
        <text>2 oxidized [2Fe-2S]-[ferredoxin] + pyruvate + CoA = 2 reduced [2Fe-2S]-[ferredoxin] + acetyl-CoA + CO2 + H(+)</text>
        <dbReference type="Rhea" id="RHEA:12765"/>
        <dbReference type="Rhea" id="RHEA-COMP:10000"/>
        <dbReference type="Rhea" id="RHEA-COMP:10001"/>
        <dbReference type="ChEBI" id="CHEBI:15361"/>
        <dbReference type="ChEBI" id="CHEBI:15378"/>
        <dbReference type="ChEBI" id="CHEBI:16526"/>
        <dbReference type="ChEBI" id="CHEBI:33737"/>
        <dbReference type="ChEBI" id="CHEBI:33738"/>
        <dbReference type="ChEBI" id="CHEBI:57287"/>
        <dbReference type="ChEBI" id="CHEBI:57288"/>
        <dbReference type="EC" id="1.2.7.1"/>
    </reaction>
</comment>
<feature type="binding site" evidence="10">
    <location>
        <position position="846"/>
    </location>
    <ligand>
        <name>thiamine diphosphate</name>
        <dbReference type="ChEBI" id="CHEBI:58937"/>
    </ligand>
</feature>
<dbReference type="GO" id="GO:0019164">
    <property type="term" value="F:pyruvate synthase activity"/>
    <property type="evidence" value="ECO:0007669"/>
    <property type="project" value="UniProtKB-EC"/>
</dbReference>
<keyword evidence="14" id="KW-0670">Pyruvate</keyword>
<evidence type="ECO:0000256" key="5">
    <source>
        <dbReference type="ARBA" id="ARBA00022982"/>
    </source>
</evidence>
<evidence type="ECO:0000256" key="1">
    <source>
        <dbReference type="ARBA" id="ARBA00009032"/>
    </source>
</evidence>
<feature type="site" description="Important for catalytic activity" evidence="11">
    <location>
        <position position="1004"/>
    </location>
</feature>
<dbReference type="KEGG" id="ddu:GF1_20380"/>
<feature type="binding site" evidence="10">
    <location>
        <begin position="970"/>
        <end position="973"/>
    </location>
    <ligand>
        <name>thiamine diphosphate</name>
        <dbReference type="ChEBI" id="CHEBI:58937"/>
    </ligand>
</feature>
<dbReference type="PROSITE" id="PS00198">
    <property type="entry name" value="4FE4S_FER_1"/>
    <property type="match status" value="2"/>
</dbReference>
<dbReference type="CDD" id="cd03377">
    <property type="entry name" value="TPP_PFOR_PNO"/>
    <property type="match status" value="1"/>
</dbReference>
<evidence type="ECO:0000256" key="2">
    <source>
        <dbReference type="ARBA" id="ARBA00022448"/>
    </source>
</evidence>
<keyword evidence="15" id="KW-1185">Reference proteome</keyword>
<dbReference type="InterPro" id="IPR029061">
    <property type="entry name" value="THDP-binding"/>
</dbReference>
<feature type="binding site" evidence="10">
    <location>
        <begin position="999"/>
        <end position="1004"/>
    </location>
    <ligand>
        <name>thiamine diphosphate</name>
        <dbReference type="ChEBI" id="CHEBI:58937"/>
    </ligand>
</feature>
<comment type="cofactor">
    <cofactor evidence="12">
        <name>[4Fe-4S] cluster</name>
        <dbReference type="ChEBI" id="CHEBI:49883"/>
    </cofactor>
    <text evidence="12">Binds 3 [4Fe-4S] clusters per subunit.</text>
</comment>
<dbReference type="EC" id="1.2.7.1" evidence="9"/>
<evidence type="ECO:0000256" key="4">
    <source>
        <dbReference type="ARBA" id="ARBA00022723"/>
    </source>
</evidence>
<dbReference type="InterPro" id="IPR017896">
    <property type="entry name" value="4Fe4S_Fe-S-bd"/>
</dbReference>
<dbReference type="Gene3D" id="3.30.70.20">
    <property type="match status" value="1"/>
</dbReference>
<evidence type="ECO:0000259" key="13">
    <source>
        <dbReference type="PROSITE" id="PS51379"/>
    </source>
</evidence>
<feature type="binding site" evidence="10">
    <location>
        <position position="114"/>
    </location>
    <ligand>
        <name>pyruvate</name>
        <dbReference type="ChEBI" id="CHEBI:15361"/>
    </ligand>
</feature>
<feature type="site" description="Important for catalytic activity" evidence="11">
    <location>
        <position position="114"/>
    </location>
</feature>
<dbReference type="InterPro" id="IPR002880">
    <property type="entry name" value="Pyrv_Fd/Flavodoxin_OxRdtase_N"/>
</dbReference>
<dbReference type="FunFam" id="3.30.70.20:FF:000022">
    <property type="entry name" value="Pyruvate:ferredoxin (Flavodoxin) oxidoreductase"/>
    <property type="match status" value="1"/>
</dbReference>
<dbReference type="AlphaFoldDB" id="A0A915U315"/>
<feature type="domain" description="4Fe-4S ferredoxin-type" evidence="13">
    <location>
        <begin position="740"/>
        <end position="771"/>
    </location>
</feature>
<evidence type="ECO:0000256" key="10">
    <source>
        <dbReference type="PIRSR" id="PIRSR000159-1"/>
    </source>
</evidence>
<dbReference type="InterPro" id="IPR011766">
    <property type="entry name" value="TPP_enzyme_TPP-bd"/>
</dbReference>
<dbReference type="InterPro" id="IPR009014">
    <property type="entry name" value="Transketo_C/PFOR_II"/>
</dbReference>
<evidence type="ECO:0000313" key="15">
    <source>
        <dbReference type="Proteomes" id="UP001063350"/>
    </source>
</evidence>
<dbReference type="SUPFAM" id="SSF53323">
    <property type="entry name" value="Pyruvate-ferredoxin oxidoreductase, PFOR, domain III"/>
    <property type="match status" value="1"/>
</dbReference>
<dbReference type="GO" id="GO:0030976">
    <property type="term" value="F:thiamine pyrophosphate binding"/>
    <property type="evidence" value="ECO:0007669"/>
    <property type="project" value="InterPro"/>
</dbReference>
<dbReference type="CDD" id="cd07034">
    <property type="entry name" value="TPP_PYR_PFOR_IOR-alpha_like"/>
    <property type="match status" value="1"/>
</dbReference>
<feature type="site" description="Important for catalytic activity" evidence="11">
    <location>
        <position position="64"/>
    </location>
</feature>
<dbReference type="RefSeq" id="WP_267926410.1">
    <property type="nucleotide sequence ID" value="NZ_AP024233.1"/>
</dbReference>
<dbReference type="FunFam" id="3.40.920.10:FF:000001">
    <property type="entry name" value="Pyruvate:ferredoxin (Flavodoxin) oxidoreductase"/>
    <property type="match status" value="1"/>
</dbReference>
<dbReference type="SUPFAM" id="SSF54862">
    <property type="entry name" value="4Fe-4S ferredoxins"/>
    <property type="match status" value="1"/>
</dbReference>
<feature type="binding site" evidence="10">
    <location>
        <position position="64"/>
    </location>
    <ligand>
        <name>thiamine diphosphate</name>
        <dbReference type="ChEBI" id="CHEBI:58937"/>
    </ligand>
</feature>
<keyword evidence="4 12" id="KW-0479">Metal-binding</keyword>
<dbReference type="InterPro" id="IPR011895">
    <property type="entry name" value="Pyrv_flavodox_OxRed"/>
</dbReference>
<sequence length="1179" mass="129811">MSRKMVTIDGNQACTHVAYATSEVITIYPITPSSPMAAEADAKANAKQENIWGSIPVISQMQSEGGVAGSLHGSLLTGALCTTFTASQGLMLMLPNMYKIAGELTPTVFHITARSLACQGLSIFGDHGDVMAARQTGWGMLCSQNVQEAQDFALISTQSTLKSRIPFMHFFDGFRTSHEIEKVEQLTYDDMRAMIDEELVLAHRERALTPDRPTMSGTAQNPDVYFTGRETVNKYYQAVPGIVQETMDKFAKLTGRQYRLFDYHGSPDAEDVIVIMGSGAETVAATIDYLASQGKKAGVVIVRLFRPFDAKAMVNSLPATVKRITVLDRCKEPGSAGEPLYLDVRAAIAEAFEANRAASMPLVLSGRYGLGSAEFSPAMVKAVFDNMTAMAPKNHFCVGPQDDVTFTSLDYDKNFNIEGKDVFRAMFYGLGSDGTVGANKNTIKIIGTETDNYAQGYFVYDSKKSGSMTVSHLRFGQNPIEAPYLINKANFIACHNFTFLDKYDMLSNLEEGGIFLLTTSYPKNKVWDKLPAKVQKQLIEKKAQFYIIDAIKLAEAIGLGARINMIMQTAFFLISGILTKEQAIKAIKDAIKKTYGKKGEKIVKMNFDAVDAAINNIVEVKIPGKITGHEVPPTVPDEAPDFVKEVTAKMIEGKGDELKVSQIPADGRWPTATTQWEKRNIAVHVPEWIPENCIQCGQCSLVCPHGCLRIKVVKPEDLKKMPKSFKTVDAVGKQFKGMKFALQVSTEDCVGCTLCVGVCPAKKKALQMVDNTETLRKRESKNWKYFMELPEVDNSLINPATIKGSQLKRPLFEFSGACAGCGETPYIKLATQLFGDRMLIANATGCSSIYGGNLPTTPYCKRNDGRGPAWSNSLFEDNAEFGLGMRQSVNKLAHQAVELLEAAVAEKLVTRKMATEMIEASQKTQDEIEQQRARVGKLKAKLEGNKNPVAVRLYHVADYLVKKSVWIIGGDGWAYDIGYGGLDHVLASGENVNVLVLDTEVYSNTGGQMSKSTPRAATAQFAAGGKKMPKKDMGMIFSTYGNVYVAKVALGANPQQTVKAFNEAEAYDGPSLIIAYSHCINHGLNLAFGLEQQKKAVACGHWPLYRYNPQLEEQDKNPLIIDSKEPTIPFAEYALAENRYRMLKMTNPEMADKLMEQAQKDVERSWKFLMGRYKALEEG</sequence>
<accession>A0A915U315</accession>
<evidence type="ECO:0000313" key="14">
    <source>
        <dbReference type="EMBL" id="BCO09662.1"/>
    </source>
</evidence>
<gene>
    <name evidence="14" type="primary">por</name>
    <name evidence="14" type="ORF">GF1_20380</name>
</gene>
<keyword evidence="8 12" id="KW-0411">Iron-sulfur</keyword>
<evidence type="ECO:0000256" key="3">
    <source>
        <dbReference type="ARBA" id="ARBA00022485"/>
    </source>
</evidence>
<dbReference type="SMART" id="SM00890">
    <property type="entry name" value="EKR"/>
    <property type="match status" value="1"/>
</dbReference>
<dbReference type="GO" id="GO:0022900">
    <property type="term" value="P:electron transport chain"/>
    <property type="evidence" value="ECO:0007669"/>
    <property type="project" value="InterPro"/>
</dbReference>
<feature type="binding site" evidence="12">
    <location>
        <position position="1079"/>
    </location>
    <ligand>
        <name>[4Fe-4S] cluster</name>
        <dbReference type="ChEBI" id="CHEBI:49883"/>
        <label>3</label>
    </ligand>
</feature>
<proteinExistence type="inferred from homology"/>
<dbReference type="Proteomes" id="UP001063350">
    <property type="component" value="Chromosome"/>
</dbReference>
<feature type="binding site" evidence="12">
    <location>
        <position position="696"/>
    </location>
    <ligand>
        <name>[4Fe-4S] cluster</name>
        <dbReference type="ChEBI" id="CHEBI:49883"/>
        <label>1</label>
    </ligand>
</feature>
<dbReference type="Gene3D" id="3.40.50.920">
    <property type="match status" value="1"/>
</dbReference>
<dbReference type="GO" id="GO:0005506">
    <property type="term" value="F:iron ion binding"/>
    <property type="evidence" value="ECO:0007669"/>
    <property type="project" value="InterPro"/>
</dbReference>
<dbReference type="SUPFAM" id="SSF52922">
    <property type="entry name" value="TK C-terminal domain-like"/>
    <property type="match status" value="1"/>
</dbReference>
<dbReference type="Pfam" id="PF02775">
    <property type="entry name" value="TPP_enzyme_C"/>
    <property type="match status" value="1"/>
</dbReference>
<reference evidence="14" key="1">
    <citation type="submission" date="2020-12" db="EMBL/GenBank/DDBJ databases">
        <title>Desulfobium dissulfuricans gen. nov., sp. nov., a novel mesophilic, sulfate-reducing bacterium isolated from a deep-sea hydrothermal vent.</title>
        <authorList>
            <person name="Hashimoto Y."/>
            <person name="Tame A."/>
            <person name="Sawayama S."/>
            <person name="Miyazaki J."/>
            <person name="Takai K."/>
            <person name="Nakagawa S."/>
        </authorList>
    </citation>
    <scope>NUCLEOTIDE SEQUENCE</scope>
    <source>
        <strain evidence="14">GF1</strain>
    </source>
</reference>
<feature type="domain" description="4Fe-4S ferredoxin-type" evidence="13">
    <location>
        <begin position="684"/>
        <end position="713"/>
    </location>
</feature>
<comment type="similarity">
    <text evidence="1 9">Belongs to the pyruvate:ferredoxin/flavodoxin oxidoreductase family.</text>
</comment>
<evidence type="ECO:0000256" key="8">
    <source>
        <dbReference type="ARBA" id="ARBA00023014"/>
    </source>
</evidence>
<organism evidence="14 15">
    <name type="scientific">Desulfolithobacter dissulfuricans</name>
    <dbReference type="NCBI Taxonomy" id="2795293"/>
    <lineage>
        <taxon>Bacteria</taxon>
        <taxon>Pseudomonadati</taxon>
        <taxon>Thermodesulfobacteriota</taxon>
        <taxon>Desulfobulbia</taxon>
        <taxon>Desulfobulbales</taxon>
        <taxon>Desulfobulbaceae</taxon>
        <taxon>Desulfolithobacter</taxon>
    </lineage>
</organism>
<dbReference type="Gene3D" id="4.10.780.10">
    <property type="entry name" value="Pyruvate-flavodoxin oxidoreductase, EKR domain"/>
    <property type="match status" value="1"/>
</dbReference>
<feature type="site" description="Important for catalytic activity" evidence="11">
    <location>
        <position position="31"/>
    </location>
</feature>
<keyword evidence="6 9" id="KW-0560">Oxidoreductase</keyword>
<evidence type="ECO:0000256" key="9">
    <source>
        <dbReference type="PIRNR" id="PIRNR000159"/>
    </source>
</evidence>
<feature type="binding site" evidence="12">
    <location>
        <position position="818"/>
    </location>
    <ligand>
        <name>[4Fe-4S] cluster</name>
        <dbReference type="ChEBI" id="CHEBI:49883"/>
        <label>3</label>
    </ligand>
</feature>
<feature type="binding site" evidence="10">
    <location>
        <position position="31"/>
    </location>
    <ligand>
        <name>pyruvate</name>
        <dbReference type="ChEBI" id="CHEBI:15361"/>
    </ligand>
</feature>
<dbReference type="InterPro" id="IPR019456">
    <property type="entry name" value="Pyrv-flavodox_OxRtase_EKR"/>
</dbReference>
<dbReference type="Pfam" id="PF12838">
    <property type="entry name" value="Fer4_7"/>
    <property type="match status" value="1"/>
</dbReference>
<protein>
    <recommendedName>
        <fullName evidence="9">Pyruvate:ferredoxin oxidoreductase</fullName>
        <ecNumber evidence="9">1.2.7.1</ecNumber>
    </recommendedName>
    <alternativeName>
        <fullName evidence="9">Pyruvate synthase</fullName>
    </alternativeName>
</protein>
<dbReference type="Pfam" id="PF10371">
    <property type="entry name" value="EKR"/>
    <property type="match status" value="1"/>
</dbReference>
<dbReference type="FunFam" id="3.40.50.920:FF:000007">
    <property type="entry name" value="Pyruvate:ferredoxin (Flavodoxin) oxidoreductase"/>
    <property type="match status" value="1"/>
</dbReference>
<feature type="binding site" evidence="12">
    <location>
        <position position="749"/>
    </location>
    <ligand>
        <name>[4Fe-4S] cluster</name>
        <dbReference type="ChEBI" id="CHEBI:49883"/>
        <label>2</label>
    </ligand>
</feature>
<dbReference type="PANTHER" id="PTHR32154">
    <property type="entry name" value="PYRUVATE-FLAVODOXIN OXIDOREDUCTASE-RELATED"/>
    <property type="match status" value="1"/>
</dbReference>
<dbReference type="GO" id="GO:0051539">
    <property type="term" value="F:4 iron, 4 sulfur cluster binding"/>
    <property type="evidence" value="ECO:0007669"/>
    <property type="project" value="UniProtKB-KW"/>
</dbReference>
<evidence type="ECO:0000256" key="6">
    <source>
        <dbReference type="ARBA" id="ARBA00023002"/>
    </source>
</evidence>
<dbReference type="PROSITE" id="PS51379">
    <property type="entry name" value="4FE4S_FER_2"/>
    <property type="match status" value="2"/>
</dbReference>
<dbReference type="InterPro" id="IPR017900">
    <property type="entry name" value="4Fe4S_Fe_S_CS"/>
</dbReference>
<keyword evidence="3 12" id="KW-0004">4Fe-4S</keyword>
<evidence type="ECO:0000256" key="11">
    <source>
        <dbReference type="PIRSR" id="PIRSR000159-2"/>
    </source>
</evidence>
<dbReference type="Pfam" id="PF01558">
    <property type="entry name" value="POR"/>
    <property type="match status" value="1"/>
</dbReference>
<keyword evidence="5 9" id="KW-0249">Electron transport</keyword>
<feature type="binding site" evidence="10">
    <location>
        <position position="823"/>
    </location>
    <ligand>
        <name>thiamine diphosphate</name>
        <dbReference type="ChEBI" id="CHEBI:58937"/>
    </ligand>
</feature>
<dbReference type="Gene3D" id="3.40.50.970">
    <property type="match status" value="2"/>
</dbReference>
<feature type="binding site" evidence="12">
    <location>
        <position position="699"/>
    </location>
    <ligand>
        <name>[4Fe-4S] cluster</name>
        <dbReference type="ChEBI" id="CHEBI:49883"/>
        <label>1</label>
    </ligand>
</feature>
<dbReference type="InterPro" id="IPR002869">
    <property type="entry name" value="Pyrv_flavodox_OxRed_cen"/>
</dbReference>
<dbReference type="InterPro" id="IPR033412">
    <property type="entry name" value="PFOR_II"/>
</dbReference>
<dbReference type="Pfam" id="PF01855">
    <property type="entry name" value="POR_N"/>
    <property type="match status" value="1"/>
</dbReference>
<dbReference type="Pfam" id="PF17147">
    <property type="entry name" value="PFOR_II"/>
    <property type="match status" value="1"/>
</dbReference>
<evidence type="ECO:0000256" key="7">
    <source>
        <dbReference type="ARBA" id="ARBA00023004"/>
    </source>
</evidence>
<dbReference type="GO" id="GO:0006979">
    <property type="term" value="P:response to oxidative stress"/>
    <property type="evidence" value="ECO:0007669"/>
    <property type="project" value="TreeGrafter"/>
</dbReference>
<name>A0A915U315_9BACT</name>
<dbReference type="PANTHER" id="PTHR32154:SF0">
    <property type="entry name" value="PYRUVATE-FLAVODOXIN OXIDOREDUCTASE-RELATED"/>
    <property type="match status" value="1"/>
</dbReference>
<dbReference type="SUPFAM" id="SSF52518">
    <property type="entry name" value="Thiamin diphosphate-binding fold (THDP-binding)"/>
    <property type="match status" value="2"/>
</dbReference>
<evidence type="ECO:0000256" key="12">
    <source>
        <dbReference type="PIRSR" id="PIRSR000159-50"/>
    </source>
</evidence>
<dbReference type="NCBIfam" id="TIGR02176">
    <property type="entry name" value="pyruv_ox_red"/>
    <property type="match status" value="1"/>
</dbReference>
<dbReference type="PIRSF" id="PIRSF000159">
    <property type="entry name" value="NifJ"/>
    <property type="match status" value="1"/>
</dbReference>
<keyword evidence="2 9" id="KW-0813">Transport</keyword>
<dbReference type="InterPro" id="IPR037112">
    <property type="entry name" value="Pyrv-flavodox_OxR_EKR_sf"/>
</dbReference>
<dbReference type="FunFam" id="3.40.50.970:FF:000041">
    <property type="entry name" value="Pyruvate:ferredoxin (Flavodoxin) oxidoreductase"/>
    <property type="match status" value="1"/>
</dbReference>
<feature type="binding site" evidence="12">
    <location>
        <position position="821"/>
    </location>
    <ligand>
        <name>[4Fe-4S] cluster</name>
        <dbReference type="ChEBI" id="CHEBI:49883"/>
        <label>3</label>
    </ligand>
</feature>
<dbReference type="FunFam" id="3.40.50.970:FF:000012">
    <property type="entry name" value="Pyruvate:ferredoxin (Flavodoxin) oxidoreductase"/>
    <property type="match status" value="1"/>
</dbReference>